<keyword evidence="3" id="KW-1185">Reference proteome</keyword>
<evidence type="ECO:0000313" key="2">
    <source>
        <dbReference type="EMBL" id="MEN3323921.1"/>
    </source>
</evidence>
<evidence type="ECO:0000313" key="3">
    <source>
        <dbReference type="Proteomes" id="UP001416393"/>
    </source>
</evidence>
<keyword evidence="1" id="KW-1133">Transmembrane helix</keyword>
<evidence type="ECO:0000256" key="1">
    <source>
        <dbReference type="SAM" id="Phobius"/>
    </source>
</evidence>
<accession>A0ABV0ABI3</accession>
<dbReference type="RefSeq" id="WP_346241712.1">
    <property type="nucleotide sequence ID" value="NZ_JAZHYP010000003.1"/>
</dbReference>
<comment type="caution">
    <text evidence="2">The sequence shown here is derived from an EMBL/GenBank/DDBJ whole genome shotgun (WGS) entry which is preliminary data.</text>
</comment>
<organism evidence="2 3">
    <name type="scientific">Mariniflexile soesokkakense</name>
    <dbReference type="NCBI Taxonomy" id="1343160"/>
    <lineage>
        <taxon>Bacteria</taxon>
        <taxon>Pseudomonadati</taxon>
        <taxon>Bacteroidota</taxon>
        <taxon>Flavobacteriia</taxon>
        <taxon>Flavobacteriales</taxon>
        <taxon>Flavobacteriaceae</taxon>
        <taxon>Mariniflexile</taxon>
    </lineage>
</organism>
<proteinExistence type="predicted"/>
<keyword evidence="1" id="KW-0472">Membrane</keyword>
<reference evidence="2 3" key="1">
    <citation type="submission" date="2024-01" db="EMBL/GenBank/DDBJ databases">
        <title>Mariniflexile litorale sp. nov., isolated from the shallow sediments of the Sea of Japan.</title>
        <authorList>
            <person name="Romanenko L."/>
            <person name="Bystritskaya E."/>
            <person name="Isaeva M."/>
        </authorList>
    </citation>
    <scope>NUCLEOTIDE SEQUENCE [LARGE SCALE GENOMIC DNA]</scope>
    <source>
        <strain evidence="2 3">KCTC 32427</strain>
    </source>
</reference>
<keyword evidence="1" id="KW-0812">Transmembrane</keyword>
<feature type="transmembrane region" description="Helical" evidence="1">
    <location>
        <begin position="6"/>
        <end position="28"/>
    </location>
</feature>
<dbReference type="EMBL" id="JAZHYP010000003">
    <property type="protein sequence ID" value="MEN3323921.1"/>
    <property type="molecule type" value="Genomic_DNA"/>
</dbReference>
<name>A0ABV0ABI3_9FLAO</name>
<dbReference type="Proteomes" id="UP001416393">
    <property type="component" value="Unassembled WGS sequence"/>
</dbReference>
<gene>
    <name evidence="2" type="ORF">VP395_09290</name>
</gene>
<sequence length="167" mass="19009">MKTSLIIISTLLVLSVFVPFMLFIYNGVKNTVSIKKQANALIKSKGLVYDPQEIWRKNFIGITNNNTILTYIKFSSEKPSVVSDINLNEIKQCSIIKNHNNGANKSLFLKSLDLEFVYKSSARPNLIIAFFNIDDDLTEDFELQRIEKWHKLIVNAISVQQALKIAS</sequence>
<protein>
    <submittedName>
        <fullName evidence="2">Uncharacterized protein</fullName>
    </submittedName>
</protein>